<name>A0A1H6BA56_9GAMM</name>
<keyword evidence="2" id="KW-0808">Transferase</keyword>
<reference evidence="2 3" key="1">
    <citation type="submission" date="2016-10" db="EMBL/GenBank/DDBJ databases">
        <authorList>
            <person name="de Groot N.N."/>
        </authorList>
    </citation>
    <scope>NUCLEOTIDE SEQUENCE [LARGE SCALE GENOMIC DNA]</scope>
    <source>
        <strain evidence="2 3">DSM 22012</strain>
    </source>
</reference>
<accession>A0A1H6BA56</accession>
<dbReference type="Pfam" id="PF00535">
    <property type="entry name" value="Glycos_transf_2"/>
    <property type="match status" value="1"/>
</dbReference>
<dbReference type="AlphaFoldDB" id="A0A1H6BA56"/>
<dbReference type="Gene3D" id="3.90.550.10">
    <property type="entry name" value="Spore Coat Polysaccharide Biosynthesis Protein SpsA, Chain A"/>
    <property type="match status" value="1"/>
</dbReference>
<dbReference type="PANTHER" id="PTHR43685:SF2">
    <property type="entry name" value="GLYCOSYLTRANSFERASE 2-LIKE DOMAIN-CONTAINING PROTEIN"/>
    <property type="match status" value="1"/>
</dbReference>
<evidence type="ECO:0000313" key="3">
    <source>
        <dbReference type="Proteomes" id="UP000236745"/>
    </source>
</evidence>
<dbReference type="EMBL" id="FNVQ01000002">
    <property type="protein sequence ID" value="SEG57245.1"/>
    <property type="molecule type" value="Genomic_DNA"/>
</dbReference>
<dbReference type="GO" id="GO:0016740">
    <property type="term" value="F:transferase activity"/>
    <property type="evidence" value="ECO:0007669"/>
    <property type="project" value="UniProtKB-KW"/>
</dbReference>
<dbReference type="PANTHER" id="PTHR43685">
    <property type="entry name" value="GLYCOSYLTRANSFERASE"/>
    <property type="match status" value="1"/>
</dbReference>
<protein>
    <submittedName>
        <fullName evidence="2">Glycosyl transferase family 2</fullName>
    </submittedName>
</protein>
<dbReference type="RefSeq" id="WP_104003597.1">
    <property type="nucleotide sequence ID" value="NZ_FNVQ01000002.1"/>
</dbReference>
<feature type="domain" description="Glycosyltransferase 2-like" evidence="1">
    <location>
        <begin position="9"/>
        <end position="119"/>
    </location>
</feature>
<organism evidence="2 3">
    <name type="scientific">Marinobacterium lutimaris</name>
    <dbReference type="NCBI Taxonomy" id="568106"/>
    <lineage>
        <taxon>Bacteria</taxon>
        <taxon>Pseudomonadati</taxon>
        <taxon>Pseudomonadota</taxon>
        <taxon>Gammaproteobacteria</taxon>
        <taxon>Oceanospirillales</taxon>
        <taxon>Oceanospirillaceae</taxon>
        <taxon>Marinobacterium</taxon>
    </lineage>
</organism>
<dbReference type="InterPro" id="IPR001173">
    <property type="entry name" value="Glyco_trans_2-like"/>
</dbReference>
<sequence length="290" mass="33025">MENFKITVSIIIPTCYSRNSVQNSVASVLNQNYPNLEVIVVDDNNTDCRNNLRQLLGNDRRIKIVRNSKKHGASQARNFGVNVASGELITFLDDDDCFMPGRLKSMVEVFNTVGNDYSFISSGRFTETGDFSGIELVCDQKFGRISMNDVIFSNNIDIGVLIKRDFFVELKGFDENLNSLEDWDLFIRALKIKDAYKIKRFDYVASKTDSDYRVSAREHKGYFDIAKKYGSQFGKKWICTMNAKGLLLSGRLSLGVVLLLSFKSCSIRPLNVYLSAKYPRTIRTLKKYIL</sequence>
<dbReference type="InterPro" id="IPR050834">
    <property type="entry name" value="Glycosyltransf_2"/>
</dbReference>
<dbReference type="InterPro" id="IPR029044">
    <property type="entry name" value="Nucleotide-diphossugar_trans"/>
</dbReference>
<proteinExistence type="predicted"/>
<dbReference type="SUPFAM" id="SSF53448">
    <property type="entry name" value="Nucleotide-diphospho-sugar transferases"/>
    <property type="match status" value="1"/>
</dbReference>
<gene>
    <name evidence="2" type="ORF">SAMN05444390_102480</name>
</gene>
<dbReference type="OrthoDB" id="9801954at2"/>
<keyword evidence="3" id="KW-1185">Reference proteome</keyword>
<evidence type="ECO:0000313" key="2">
    <source>
        <dbReference type="EMBL" id="SEG57245.1"/>
    </source>
</evidence>
<dbReference type="CDD" id="cd00761">
    <property type="entry name" value="Glyco_tranf_GTA_type"/>
    <property type="match status" value="1"/>
</dbReference>
<dbReference type="Proteomes" id="UP000236745">
    <property type="component" value="Unassembled WGS sequence"/>
</dbReference>
<evidence type="ECO:0000259" key="1">
    <source>
        <dbReference type="Pfam" id="PF00535"/>
    </source>
</evidence>